<evidence type="ECO:0000313" key="2">
    <source>
        <dbReference type="Proteomes" id="UP001152888"/>
    </source>
</evidence>
<sequence length="39" mass="4554">FNNFLHNILKITSSEVIWQRFGTHPQFVTSFNTDISNVT</sequence>
<proteinExistence type="predicted"/>
<comment type="caution">
    <text evidence="1">The sequence shown here is derived from an EMBL/GenBank/DDBJ whole genome shotgun (WGS) entry which is preliminary data.</text>
</comment>
<gene>
    <name evidence="1" type="ORF">ACAOBT_LOCUS20925</name>
</gene>
<dbReference type="AlphaFoldDB" id="A0A9P0PSW5"/>
<evidence type="ECO:0000313" key="1">
    <source>
        <dbReference type="EMBL" id="CAH1992537.1"/>
    </source>
</evidence>
<dbReference type="Proteomes" id="UP001152888">
    <property type="component" value="Unassembled WGS sequence"/>
</dbReference>
<protein>
    <submittedName>
        <fullName evidence="1">Uncharacterized protein</fullName>
    </submittedName>
</protein>
<accession>A0A9P0PSW5</accession>
<name>A0A9P0PSW5_ACAOB</name>
<dbReference type="EMBL" id="CAKOFQ010007147">
    <property type="protein sequence ID" value="CAH1992537.1"/>
    <property type="molecule type" value="Genomic_DNA"/>
</dbReference>
<keyword evidence="2" id="KW-1185">Reference proteome</keyword>
<reference evidence="1" key="1">
    <citation type="submission" date="2022-03" db="EMBL/GenBank/DDBJ databases">
        <authorList>
            <person name="Sayadi A."/>
        </authorList>
    </citation>
    <scope>NUCLEOTIDE SEQUENCE</scope>
</reference>
<organism evidence="1 2">
    <name type="scientific">Acanthoscelides obtectus</name>
    <name type="common">Bean weevil</name>
    <name type="synonym">Bruchus obtectus</name>
    <dbReference type="NCBI Taxonomy" id="200917"/>
    <lineage>
        <taxon>Eukaryota</taxon>
        <taxon>Metazoa</taxon>
        <taxon>Ecdysozoa</taxon>
        <taxon>Arthropoda</taxon>
        <taxon>Hexapoda</taxon>
        <taxon>Insecta</taxon>
        <taxon>Pterygota</taxon>
        <taxon>Neoptera</taxon>
        <taxon>Endopterygota</taxon>
        <taxon>Coleoptera</taxon>
        <taxon>Polyphaga</taxon>
        <taxon>Cucujiformia</taxon>
        <taxon>Chrysomeloidea</taxon>
        <taxon>Chrysomelidae</taxon>
        <taxon>Bruchinae</taxon>
        <taxon>Bruchini</taxon>
        <taxon>Acanthoscelides</taxon>
    </lineage>
</organism>
<feature type="non-terminal residue" evidence="1">
    <location>
        <position position="1"/>
    </location>
</feature>